<keyword evidence="5" id="KW-0732">Signal</keyword>
<feature type="region of interest" description="Disordered" evidence="9">
    <location>
        <begin position="1"/>
        <end position="20"/>
    </location>
</feature>
<comment type="similarity">
    <text evidence="8">Belongs to the DyP-type peroxidase family.</text>
</comment>
<comment type="caution">
    <text evidence="12">The sequence shown here is derived from an EMBL/GenBank/DDBJ whole genome shotgun (WGS) entry which is preliminary data.</text>
</comment>
<feature type="compositionally biased region" description="Basic and acidic residues" evidence="9">
    <location>
        <begin position="1"/>
        <end position="11"/>
    </location>
</feature>
<dbReference type="PANTHER" id="PTHR30521:SF4">
    <property type="entry name" value="DEFERROCHELATASE"/>
    <property type="match status" value="1"/>
</dbReference>
<sequence length="388" mass="42022">MPDGDGREPHRPHIPHRGMRRRAVLTGLVAAGTAASAAAGCRRPDSSNNADRATPPGTGRPAIDRAAPVVHPAGVVSPPLPACTMTAYDVTATNRAGLAAALRALGQPVRDAIVSVAVGGSLFDDRFGLSPPRLLTAMPEFPSDVLDLDWCHGDLLVQITATDPTIAKRASRRSLPGLRPRWRLDGFHPRNRGPGVRNLFGFREGAGNPEASDAQLMDDLVWVKPGDGEPAWCVGGTYQVVRLIRLAMSSWDVESTTEQEKVFGRRKDTGAPLGQDTETADPDYAADPDGRTIALNAHIRRANPRTPDALAHQILRRGWSYRRRDDAAGEHLGQIFVCYQRDVEKGFAAIQQRLASEALERYLLPYGGGYYFIPPVGGEYPGQAMFTM</sequence>
<dbReference type="Pfam" id="PF20628">
    <property type="entry name" value="Dyp_perox_C"/>
    <property type="match status" value="1"/>
</dbReference>
<dbReference type="InterPro" id="IPR048328">
    <property type="entry name" value="Dyp_perox_C"/>
</dbReference>
<feature type="domain" description="Dyp-type peroxidase N-terminal" evidence="10">
    <location>
        <begin position="87"/>
        <end position="173"/>
    </location>
</feature>
<dbReference type="GO" id="GO:0046872">
    <property type="term" value="F:metal ion binding"/>
    <property type="evidence" value="ECO:0007669"/>
    <property type="project" value="UniProtKB-KW"/>
</dbReference>
<comment type="cofactor">
    <cofactor evidence="1">
        <name>heme b</name>
        <dbReference type="ChEBI" id="CHEBI:60344"/>
    </cofactor>
</comment>
<dbReference type="PANTHER" id="PTHR30521">
    <property type="entry name" value="DEFERROCHELATASE/PEROXIDASE"/>
    <property type="match status" value="1"/>
</dbReference>
<evidence type="ECO:0008006" key="14">
    <source>
        <dbReference type="Google" id="ProtNLM"/>
    </source>
</evidence>
<evidence type="ECO:0000256" key="8">
    <source>
        <dbReference type="ARBA" id="ARBA00025737"/>
    </source>
</evidence>
<dbReference type="OrthoDB" id="9781066at2"/>
<dbReference type="NCBIfam" id="TIGR01413">
    <property type="entry name" value="Dyp_perox_fam"/>
    <property type="match status" value="1"/>
</dbReference>
<keyword evidence="4" id="KW-0479">Metal-binding</keyword>
<reference evidence="12" key="1">
    <citation type="submission" date="2021-01" db="EMBL/GenBank/DDBJ databases">
        <title>Whole genome shotgun sequence of Verrucosispora sediminis NBRC 107745.</title>
        <authorList>
            <person name="Komaki H."/>
            <person name="Tamura T."/>
        </authorList>
    </citation>
    <scope>NUCLEOTIDE SEQUENCE</scope>
    <source>
        <strain evidence="12">NBRC 107745</strain>
    </source>
</reference>
<dbReference type="GO" id="GO:0004601">
    <property type="term" value="F:peroxidase activity"/>
    <property type="evidence" value="ECO:0007669"/>
    <property type="project" value="UniProtKB-KW"/>
</dbReference>
<dbReference type="Proteomes" id="UP000607311">
    <property type="component" value="Unassembled WGS sequence"/>
</dbReference>
<evidence type="ECO:0000256" key="1">
    <source>
        <dbReference type="ARBA" id="ARBA00001970"/>
    </source>
</evidence>
<evidence type="ECO:0000259" key="11">
    <source>
        <dbReference type="Pfam" id="PF20628"/>
    </source>
</evidence>
<dbReference type="Pfam" id="PF04261">
    <property type="entry name" value="Dyp_perox_N"/>
    <property type="match status" value="1"/>
</dbReference>
<evidence type="ECO:0000256" key="3">
    <source>
        <dbReference type="ARBA" id="ARBA00022617"/>
    </source>
</evidence>
<evidence type="ECO:0000256" key="9">
    <source>
        <dbReference type="SAM" id="MobiDB-lite"/>
    </source>
</evidence>
<evidence type="ECO:0000256" key="7">
    <source>
        <dbReference type="ARBA" id="ARBA00023004"/>
    </source>
</evidence>
<keyword evidence="6" id="KW-0560">Oxidoreductase</keyword>
<evidence type="ECO:0000256" key="5">
    <source>
        <dbReference type="ARBA" id="ARBA00022729"/>
    </source>
</evidence>
<dbReference type="AlphaFoldDB" id="A0A9W5UXD1"/>
<dbReference type="PROSITE" id="PS51404">
    <property type="entry name" value="DYP_PEROXIDASE"/>
    <property type="match status" value="1"/>
</dbReference>
<gene>
    <name evidence="12" type="ORF">Vse01_43380</name>
</gene>
<proteinExistence type="inferred from homology"/>
<accession>A0A9W5UXD1</accession>
<keyword evidence="13" id="KW-1185">Reference proteome</keyword>
<dbReference type="GO" id="GO:0020037">
    <property type="term" value="F:heme binding"/>
    <property type="evidence" value="ECO:0007669"/>
    <property type="project" value="InterPro"/>
</dbReference>
<dbReference type="EMBL" id="BOPD01000027">
    <property type="protein sequence ID" value="GIJ35190.1"/>
    <property type="molecule type" value="Genomic_DNA"/>
</dbReference>
<dbReference type="InterPro" id="IPR048327">
    <property type="entry name" value="Dyp_perox_N"/>
</dbReference>
<dbReference type="SUPFAM" id="SSF54909">
    <property type="entry name" value="Dimeric alpha+beta barrel"/>
    <property type="match status" value="1"/>
</dbReference>
<keyword evidence="3" id="KW-0349">Heme</keyword>
<evidence type="ECO:0000313" key="13">
    <source>
        <dbReference type="Proteomes" id="UP000607311"/>
    </source>
</evidence>
<keyword evidence="7" id="KW-0408">Iron</keyword>
<evidence type="ECO:0000313" key="12">
    <source>
        <dbReference type="EMBL" id="GIJ35190.1"/>
    </source>
</evidence>
<feature type="domain" description="Dyp-type peroxidase C-terminal" evidence="11">
    <location>
        <begin position="197"/>
        <end position="376"/>
    </location>
</feature>
<dbReference type="RefSeq" id="WP_093410718.1">
    <property type="nucleotide sequence ID" value="NZ_BOPD01000027.1"/>
</dbReference>
<protein>
    <recommendedName>
        <fullName evidence="14">Deferrochelatase/peroxidase EfeB</fullName>
    </recommendedName>
</protein>
<evidence type="ECO:0000256" key="4">
    <source>
        <dbReference type="ARBA" id="ARBA00022723"/>
    </source>
</evidence>
<evidence type="ECO:0000259" key="10">
    <source>
        <dbReference type="Pfam" id="PF04261"/>
    </source>
</evidence>
<organism evidence="12 13">
    <name type="scientific">Micromonospora sediminimaris</name>
    <dbReference type="NCBI Taxonomy" id="547162"/>
    <lineage>
        <taxon>Bacteria</taxon>
        <taxon>Bacillati</taxon>
        <taxon>Actinomycetota</taxon>
        <taxon>Actinomycetes</taxon>
        <taxon>Micromonosporales</taxon>
        <taxon>Micromonosporaceae</taxon>
        <taxon>Micromonospora</taxon>
    </lineage>
</organism>
<evidence type="ECO:0000256" key="2">
    <source>
        <dbReference type="ARBA" id="ARBA00022559"/>
    </source>
</evidence>
<dbReference type="GO" id="GO:0005829">
    <property type="term" value="C:cytosol"/>
    <property type="evidence" value="ECO:0007669"/>
    <property type="project" value="TreeGrafter"/>
</dbReference>
<dbReference type="InterPro" id="IPR011008">
    <property type="entry name" value="Dimeric_a/b-barrel"/>
</dbReference>
<evidence type="ECO:0000256" key="6">
    <source>
        <dbReference type="ARBA" id="ARBA00023002"/>
    </source>
</evidence>
<dbReference type="InterPro" id="IPR006314">
    <property type="entry name" value="Dyp_peroxidase"/>
</dbReference>
<keyword evidence="2" id="KW-0575">Peroxidase</keyword>
<name>A0A9W5UXD1_9ACTN</name>
<feature type="region of interest" description="Disordered" evidence="9">
    <location>
        <begin position="36"/>
        <end position="64"/>
    </location>
</feature>